<organism evidence="2 3">
    <name type="scientific">Natronoglycomyces albus</name>
    <dbReference type="NCBI Taxonomy" id="2811108"/>
    <lineage>
        <taxon>Bacteria</taxon>
        <taxon>Bacillati</taxon>
        <taxon>Actinomycetota</taxon>
        <taxon>Actinomycetes</taxon>
        <taxon>Glycomycetales</taxon>
        <taxon>Glycomycetaceae</taxon>
        <taxon>Natronoglycomyces</taxon>
    </lineage>
</organism>
<dbReference type="Proteomes" id="UP000662939">
    <property type="component" value="Chromosome"/>
</dbReference>
<dbReference type="InterPro" id="IPR036291">
    <property type="entry name" value="NAD(P)-bd_dom_sf"/>
</dbReference>
<dbReference type="Gene3D" id="3.90.25.10">
    <property type="entry name" value="UDP-galactose 4-epimerase, domain 1"/>
    <property type="match status" value="1"/>
</dbReference>
<dbReference type="Pfam" id="PF05368">
    <property type="entry name" value="NmrA"/>
    <property type="match status" value="1"/>
</dbReference>
<keyword evidence="3" id="KW-1185">Reference proteome</keyword>
<reference evidence="2" key="1">
    <citation type="submission" date="2021-02" db="EMBL/GenBank/DDBJ databases">
        <title>Natronoglycomyces albus gen. nov., sp. nov, a haloalkaliphilic actinobacterium from a soda solonchak soil.</title>
        <authorList>
            <person name="Sorokin D.Y."/>
            <person name="Khijniak T.V."/>
            <person name="Zakharycheva A.P."/>
            <person name="Boueva O.V."/>
            <person name="Ariskina E.V."/>
            <person name="Hahnke R.L."/>
            <person name="Bunk B."/>
            <person name="Sproer C."/>
            <person name="Schumann P."/>
            <person name="Evtushenko L.I."/>
            <person name="Kublanov I.V."/>
        </authorList>
    </citation>
    <scope>NUCLEOTIDE SEQUENCE</scope>
    <source>
        <strain evidence="2">DSM 106290</strain>
    </source>
</reference>
<protein>
    <submittedName>
        <fullName evidence="2">NmrA family NAD(P)-binding protein</fullName>
    </submittedName>
</protein>
<dbReference type="EMBL" id="CP070496">
    <property type="protein sequence ID" value="QSB06066.1"/>
    <property type="molecule type" value="Genomic_DNA"/>
</dbReference>
<proteinExistence type="predicted"/>
<dbReference type="PANTHER" id="PTHR43162">
    <property type="match status" value="1"/>
</dbReference>
<dbReference type="InterPro" id="IPR051604">
    <property type="entry name" value="Ergot_Alk_Oxidoreductase"/>
</dbReference>
<dbReference type="KEGG" id="nav:JQS30_03865"/>
<dbReference type="SUPFAM" id="SSF51735">
    <property type="entry name" value="NAD(P)-binding Rossmann-fold domains"/>
    <property type="match status" value="1"/>
</dbReference>
<dbReference type="PANTHER" id="PTHR43162:SF1">
    <property type="entry name" value="PRESTALK A DIFFERENTIATION PROTEIN A"/>
    <property type="match status" value="1"/>
</dbReference>
<feature type="domain" description="NmrA-like" evidence="1">
    <location>
        <begin position="54"/>
        <end position="227"/>
    </location>
</feature>
<name>A0A895XU64_9ACTN</name>
<dbReference type="Gene3D" id="3.40.50.720">
    <property type="entry name" value="NAD(P)-binding Rossmann-like Domain"/>
    <property type="match status" value="1"/>
</dbReference>
<dbReference type="RefSeq" id="WP_213172077.1">
    <property type="nucleotide sequence ID" value="NZ_CP070496.1"/>
</dbReference>
<evidence type="ECO:0000259" key="1">
    <source>
        <dbReference type="Pfam" id="PF05368"/>
    </source>
</evidence>
<evidence type="ECO:0000313" key="2">
    <source>
        <dbReference type="EMBL" id="QSB06066.1"/>
    </source>
</evidence>
<accession>A0A895XU64</accession>
<dbReference type="AlphaFoldDB" id="A0A895XU64"/>
<dbReference type="InterPro" id="IPR008030">
    <property type="entry name" value="NmrA-like"/>
</dbReference>
<gene>
    <name evidence="2" type="ORF">JQS30_03865</name>
</gene>
<evidence type="ECO:0000313" key="3">
    <source>
        <dbReference type="Proteomes" id="UP000662939"/>
    </source>
</evidence>
<sequence length="275" mass="30025">MNQRSPHVLVLTGTGKTGRRTVSALRQRGIEPRLGSRRNDPAFDWHQPQTWGPALEGIDTVFVAIPDEHIEVEEFIDHATRCGVRKLVGLAGRRQHLLPKAPSSLLAAHVKASGLPWTMLEANNFNENFSEGIYRDEVLEGTIYATVGDTPEPFIALEDLGEVAAAVLSQPGHEGITYELSGPEAISFAQVAQILQSEIGSPVTYVDVDPQTYHAAVLAAGESEELADFLNDMYEVMRKGLISDVADGVGRVLDREAVTFADWARRAAKSGAWKQ</sequence>